<keyword evidence="3" id="KW-0227">DNA damage</keyword>
<evidence type="ECO:0000256" key="13">
    <source>
        <dbReference type="ARBA" id="ARBA00048988"/>
    </source>
</evidence>
<keyword evidence="19" id="KW-1185">Reference proteome</keyword>
<dbReference type="PANTHER" id="PTHR11070:SF67">
    <property type="entry name" value="DNA 3'-5' HELICASE"/>
    <property type="match status" value="1"/>
</dbReference>
<keyword evidence="4 14" id="KW-0378">Hydrolase</keyword>
<accession>A0A4U5TSZ7</accession>
<dbReference type="GO" id="GO:0005829">
    <property type="term" value="C:cytosol"/>
    <property type="evidence" value="ECO:0007669"/>
    <property type="project" value="TreeGrafter"/>
</dbReference>
<evidence type="ECO:0000256" key="11">
    <source>
        <dbReference type="ARBA" id="ARBA00034617"/>
    </source>
</evidence>
<dbReference type="PROSITE" id="PS51198">
    <property type="entry name" value="UVRD_HELICASE_ATP_BIND"/>
    <property type="match status" value="1"/>
</dbReference>
<comment type="caution">
    <text evidence="18">The sequence shown here is derived from an EMBL/GenBank/DDBJ whole genome shotgun (WGS) entry which is preliminary data.</text>
</comment>
<name>A0A4U5TSZ7_9FLAO</name>
<dbReference type="InterPro" id="IPR027417">
    <property type="entry name" value="P-loop_NTPase"/>
</dbReference>
<dbReference type="GO" id="GO:0005524">
    <property type="term" value="F:ATP binding"/>
    <property type="evidence" value="ECO:0007669"/>
    <property type="project" value="UniProtKB-UniRule"/>
</dbReference>
<evidence type="ECO:0000256" key="2">
    <source>
        <dbReference type="ARBA" id="ARBA00022741"/>
    </source>
</evidence>
<dbReference type="GO" id="GO:0004527">
    <property type="term" value="F:exonuclease activity"/>
    <property type="evidence" value="ECO:0007669"/>
    <property type="project" value="UniProtKB-KW"/>
</dbReference>
<evidence type="ECO:0000256" key="4">
    <source>
        <dbReference type="ARBA" id="ARBA00022801"/>
    </source>
</evidence>
<evidence type="ECO:0000256" key="8">
    <source>
        <dbReference type="ARBA" id="ARBA00023125"/>
    </source>
</evidence>
<dbReference type="AlphaFoldDB" id="A0A4U5TSZ7"/>
<feature type="domain" description="UvrD-like helicase ATP-binding" evidence="16">
    <location>
        <begin position="1"/>
        <end position="468"/>
    </location>
</feature>
<evidence type="ECO:0000259" key="16">
    <source>
        <dbReference type="PROSITE" id="PS51198"/>
    </source>
</evidence>
<evidence type="ECO:0000256" key="12">
    <source>
        <dbReference type="ARBA" id="ARBA00034808"/>
    </source>
</evidence>
<dbReference type="Proteomes" id="UP000306552">
    <property type="component" value="Unassembled WGS sequence"/>
</dbReference>
<dbReference type="InterPro" id="IPR014016">
    <property type="entry name" value="UvrD-like_ATP-bd"/>
</dbReference>
<organism evidence="18 19">
    <name type="scientific">Mesohalobacter halotolerans</name>
    <dbReference type="NCBI Taxonomy" id="1883405"/>
    <lineage>
        <taxon>Bacteria</taxon>
        <taxon>Pseudomonadati</taxon>
        <taxon>Bacteroidota</taxon>
        <taxon>Flavobacteriia</taxon>
        <taxon>Flavobacteriales</taxon>
        <taxon>Flavobacteriaceae</taxon>
        <taxon>Mesohalobacter</taxon>
    </lineage>
</organism>
<dbReference type="GO" id="GO:0043138">
    <property type="term" value="F:3'-5' DNA helicase activity"/>
    <property type="evidence" value="ECO:0007669"/>
    <property type="project" value="UniProtKB-EC"/>
</dbReference>
<dbReference type="GO" id="GO:0016887">
    <property type="term" value="F:ATP hydrolysis activity"/>
    <property type="evidence" value="ECO:0007669"/>
    <property type="project" value="RHEA"/>
</dbReference>
<feature type="binding site" evidence="14">
    <location>
        <begin position="11"/>
        <end position="18"/>
    </location>
    <ligand>
        <name>ATP</name>
        <dbReference type="ChEBI" id="CHEBI:30616"/>
    </ligand>
</feature>
<evidence type="ECO:0000256" key="6">
    <source>
        <dbReference type="ARBA" id="ARBA00022839"/>
    </source>
</evidence>
<evidence type="ECO:0000313" key="18">
    <source>
        <dbReference type="EMBL" id="TKS57477.1"/>
    </source>
</evidence>
<gene>
    <name evidence="18" type="ORF">FCN74_03410</name>
</gene>
<dbReference type="EC" id="5.6.2.4" evidence="12"/>
<keyword evidence="2 14" id="KW-0547">Nucleotide-binding</keyword>
<keyword evidence="15" id="KW-0175">Coiled coil</keyword>
<comment type="catalytic activity">
    <reaction evidence="11">
        <text>Couples ATP hydrolysis with the unwinding of duplex DNA by translocating in the 3'-5' direction.</text>
        <dbReference type="EC" id="5.6.2.4"/>
    </reaction>
</comment>
<keyword evidence="5 14" id="KW-0347">Helicase</keyword>
<feature type="domain" description="UvrD-like helicase C-terminal" evidence="17">
    <location>
        <begin position="493"/>
        <end position="735"/>
    </location>
</feature>
<sequence>MNKPHFYIYDASAGSGKTYTITREYLCILLRQEKVFAFQNILAITFTNKAAAEMKQRIINALVFFAGLKTDVECDNLLNDVAIQTGFSKPKIQKKSLQILKYLIPNYAGFEVSTIDSFNHRIIKTFAKDLKLSQNFEVEMEVEPFLKKAVENLINEVGIDDNLTTWLADFVNYKIDRNKSGDIIIDLLDYAQLVLNENNYQALRQIETLDHKNLKRIKNQLTNQIKSVKKELKIIGEDFFKFLDDNQIEPQSFYKYIIDYFNNIQNDKIVDEFKSKWHDIKNHSLHKKSTHEIQKQSIDEVRIQIEDLFLKSKALSLKYHINERILKSFVPLAMISEIQRHIKNIKEEEGILFINDFNRLISQHIKHQPAPFIYERLGEKFRHYFIDEFQDTSRLQWHNLIPLIDNTISGEHEDGISGHLYIVGDVKQSIYEWRGGDPQQFLDLSQGYSNPFSIEMDREILESNWRSAKTIVDFNNGFFEYAAQFLTNPDQKQLYLNAKQHPQNTNEGYVDIRFLPEQADNTIQHQQHIKELEQIINKLADQGYRLSDICILVRQNKYGSAIVESFNELDKPIPVISQESLLIASDDRVKLLSQFLKLNQDFNTDLCVDFFLLWFNHLDYNTQSYHKALSELKGKTYQEIIELLHTYNIDFNLMVYENLSLYDKAEYALRSLGLHHQANAYIQFFLDEIYEFSNSKSSSLAQFLDYWEDQKDKKSISTSGSQNAVNIMTIHKSKGLEFPVVIYANANFEWCNLSRSYDWVNIEDQNLDIQYTYDNISKKSKNLSTSFEQSYQRHISKVELANLNAAYVCMTRASEQLYILSEPLRASALKFEDILVGYLKYIENYKENQNRYSFGQPLDKKNNGSESQHIEPSTFYSTDVEGIYNTLSADTSYLNLKDDNRVYGEEIHNQLQKIKYHQDIGQEKLSNITQLKNIIHHPDLSEYFENEWEVYNEKEICFDGKILRPDRICIKDDKAVIIEYKTGKEESSHLKQLTEYKEALEALSFSIKTSILVYIRKNINIIKI</sequence>
<protein>
    <recommendedName>
        <fullName evidence="12">DNA 3'-5' helicase</fullName>
        <ecNumber evidence="12">5.6.2.4</ecNumber>
    </recommendedName>
</protein>
<proteinExistence type="predicted"/>
<keyword evidence="8" id="KW-0238">DNA-binding</keyword>
<dbReference type="Gene3D" id="3.40.50.300">
    <property type="entry name" value="P-loop containing nucleotide triphosphate hydrolases"/>
    <property type="match status" value="4"/>
</dbReference>
<dbReference type="PANTHER" id="PTHR11070">
    <property type="entry name" value="UVRD / RECB / PCRA DNA HELICASE FAMILY MEMBER"/>
    <property type="match status" value="1"/>
</dbReference>
<evidence type="ECO:0000256" key="14">
    <source>
        <dbReference type="PROSITE-ProRule" id="PRU00560"/>
    </source>
</evidence>
<keyword evidence="6" id="KW-0269">Exonuclease</keyword>
<dbReference type="Gene3D" id="3.90.320.10">
    <property type="match status" value="1"/>
</dbReference>
<dbReference type="PROSITE" id="PS51217">
    <property type="entry name" value="UVRD_HELICASE_CTER"/>
    <property type="match status" value="1"/>
</dbReference>
<dbReference type="OrthoDB" id="9810135at2"/>
<keyword evidence="1" id="KW-0540">Nuclease</keyword>
<keyword evidence="10" id="KW-0413">Isomerase</keyword>
<reference evidence="18 19" key="1">
    <citation type="submission" date="2019-04" db="EMBL/GenBank/DDBJ databases">
        <title>Psychroflexus halotolerans sp. nov., isolated from a marine solar saltern.</title>
        <authorList>
            <person name="Feng X."/>
        </authorList>
    </citation>
    <scope>NUCLEOTIDE SEQUENCE [LARGE SCALE GENOMIC DNA]</scope>
    <source>
        <strain evidence="18 19">WDS2C27</strain>
    </source>
</reference>
<evidence type="ECO:0000256" key="15">
    <source>
        <dbReference type="SAM" id="Coils"/>
    </source>
</evidence>
<evidence type="ECO:0000259" key="17">
    <source>
        <dbReference type="PROSITE" id="PS51217"/>
    </source>
</evidence>
<evidence type="ECO:0000256" key="1">
    <source>
        <dbReference type="ARBA" id="ARBA00022722"/>
    </source>
</evidence>
<evidence type="ECO:0000256" key="3">
    <source>
        <dbReference type="ARBA" id="ARBA00022763"/>
    </source>
</evidence>
<dbReference type="Pfam" id="PF00580">
    <property type="entry name" value="UvrD-helicase"/>
    <property type="match status" value="1"/>
</dbReference>
<dbReference type="GO" id="GO:0003677">
    <property type="term" value="F:DNA binding"/>
    <property type="evidence" value="ECO:0007669"/>
    <property type="project" value="UniProtKB-KW"/>
</dbReference>
<dbReference type="RefSeq" id="WP_138931178.1">
    <property type="nucleotide sequence ID" value="NZ_SWMU01000001.1"/>
</dbReference>
<dbReference type="Pfam" id="PF13361">
    <property type="entry name" value="UvrD_C"/>
    <property type="match status" value="2"/>
</dbReference>
<dbReference type="GO" id="GO:0000725">
    <property type="term" value="P:recombinational repair"/>
    <property type="evidence" value="ECO:0007669"/>
    <property type="project" value="TreeGrafter"/>
</dbReference>
<evidence type="ECO:0000256" key="7">
    <source>
        <dbReference type="ARBA" id="ARBA00022840"/>
    </source>
</evidence>
<dbReference type="InterPro" id="IPR014017">
    <property type="entry name" value="DNA_helicase_UvrD-like_C"/>
</dbReference>
<keyword evidence="9" id="KW-0234">DNA repair</keyword>
<comment type="catalytic activity">
    <reaction evidence="13">
        <text>ATP + H2O = ADP + phosphate + H(+)</text>
        <dbReference type="Rhea" id="RHEA:13065"/>
        <dbReference type="ChEBI" id="CHEBI:15377"/>
        <dbReference type="ChEBI" id="CHEBI:15378"/>
        <dbReference type="ChEBI" id="CHEBI:30616"/>
        <dbReference type="ChEBI" id="CHEBI:43474"/>
        <dbReference type="ChEBI" id="CHEBI:456216"/>
        <dbReference type="EC" id="5.6.2.4"/>
    </reaction>
</comment>
<keyword evidence="7 14" id="KW-0067">ATP-binding</keyword>
<dbReference type="SUPFAM" id="SSF52540">
    <property type="entry name" value="P-loop containing nucleoside triphosphate hydrolases"/>
    <property type="match status" value="1"/>
</dbReference>
<evidence type="ECO:0000313" key="19">
    <source>
        <dbReference type="Proteomes" id="UP000306552"/>
    </source>
</evidence>
<evidence type="ECO:0000256" key="9">
    <source>
        <dbReference type="ARBA" id="ARBA00023204"/>
    </source>
</evidence>
<evidence type="ECO:0000256" key="5">
    <source>
        <dbReference type="ARBA" id="ARBA00022806"/>
    </source>
</evidence>
<evidence type="ECO:0000256" key="10">
    <source>
        <dbReference type="ARBA" id="ARBA00023235"/>
    </source>
</evidence>
<dbReference type="InterPro" id="IPR000212">
    <property type="entry name" value="DNA_helicase_UvrD/REP"/>
</dbReference>
<dbReference type="InterPro" id="IPR011604">
    <property type="entry name" value="PDDEXK-like_dom_sf"/>
</dbReference>
<dbReference type="EMBL" id="SWMU01000001">
    <property type="protein sequence ID" value="TKS57477.1"/>
    <property type="molecule type" value="Genomic_DNA"/>
</dbReference>
<feature type="coiled-coil region" evidence="15">
    <location>
        <begin position="211"/>
        <end position="238"/>
    </location>
</feature>